<dbReference type="AlphaFoldDB" id="A0A6J7MMM5"/>
<dbReference type="GO" id="GO:0009063">
    <property type="term" value="P:amino acid catabolic process"/>
    <property type="evidence" value="ECO:0007669"/>
    <property type="project" value="InterPro"/>
</dbReference>
<dbReference type="SUPFAM" id="SSF51604">
    <property type="entry name" value="Enolase C-terminal domain-like"/>
    <property type="match status" value="1"/>
</dbReference>
<dbReference type="Gene3D" id="3.30.390.10">
    <property type="entry name" value="Enolase-like, N-terminal domain"/>
    <property type="match status" value="1"/>
</dbReference>
<accession>A0A6J7MMM5</accession>
<dbReference type="SUPFAM" id="SSF54826">
    <property type="entry name" value="Enolase N-terminal domain-like"/>
    <property type="match status" value="1"/>
</dbReference>
<dbReference type="InterPro" id="IPR029065">
    <property type="entry name" value="Enolase_C-like"/>
</dbReference>
<gene>
    <name evidence="4" type="ORF">UFOPK3957_00521</name>
</gene>
<sequence>MRIERIETVRHEDFPNLLFVLVHGDGLVGLGETFYAAEAVEAYIHSVAAPLLLGQDASRITALNRSLEGYVGYSGSGIETRARSAVDIALWDLAGQRAGLPLHDLMGGRTRDSIRAYNTCAGTQYVRREGQATQNYGRGLDGRWEDLDRFLSDAGALAEELLSEGITGMKIWPFDAYAEMSHGTSITNEQMRAGLEPIRRIRETVGDQMDVMIELHGLWTVPAASSIVRALEPYAPYWVEDPVRADLPGGLAQLRGVASGIGTMIAAGETVAGLAGYLPLVADKAIDVATVDTVWCGGLTHALRIAALAESYGLAVAPHDCTGPVALTAATHMSVSVPNALMQETVRASLRTWYQDFLTDLPPIKDGQISPPAGAGLGTALQPDIRTRTGVSTRTSAQD</sequence>
<dbReference type="SFLD" id="SFLDS00001">
    <property type="entry name" value="Enolase"/>
    <property type="match status" value="1"/>
</dbReference>
<dbReference type="InterPro" id="IPR036849">
    <property type="entry name" value="Enolase-like_C_sf"/>
</dbReference>
<dbReference type="PANTHER" id="PTHR48080:SF2">
    <property type="entry name" value="D-GALACTONATE DEHYDRATASE"/>
    <property type="match status" value="1"/>
</dbReference>
<dbReference type="InterPro" id="IPR013341">
    <property type="entry name" value="Mandelate_racemase_N_dom"/>
</dbReference>
<proteinExistence type="predicted"/>
<reference evidence="4" key="1">
    <citation type="submission" date="2020-05" db="EMBL/GenBank/DDBJ databases">
        <authorList>
            <person name="Chiriac C."/>
            <person name="Salcher M."/>
            <person name="Ghai R."/>
            <person name="Kavagutti S V."/>
        </authorList>
    </citation>
    <scope>NUCLEOTIDE SEQUENCE</scope>
</reference>
<organism evidence="4">
    <name type="scientific">freshwater metagenome</name>
    <dbReference type="NCBI Taxonomy" id="449393"/>
    <lineage>
        <taxon>unclassified sequences</taxon>
        <taxon>metagenomes</taxon>
        <taxon>ecological metagenomes</taxon>
    </lineage>
</organism>
<dbReference type="Gene3D" id="3.20.20.120">
    <property type="entry name" value="Enolase-like C-terminal domain"/>
    <property type="match status" value="1"/>
</dbReference>
<dbReference type="CDD" id="cd03316">
    <property type="entry name" value="MR_like"/>
    <property type="match status" value="1"/>
</dbReference>
<protein>
    <submittedName>
        <fullName evidence="4">Unannotated protein</fullName>
    </submittedName>
</protein>
<dbReference type="Pfam" id="PF13378">
    <property type="entry name" value="MR_MLE_C"/>
    <property type="match status" value="1"/>
</dbReference>
<dbReference type="SFLD" id="SFLDG00179">
    <property type="entry name" value="mandelate_racemase"/>
    <property type="match status" value="1"/>
</dbReference>
<dbReference type="InterPro" id="IPR034593">
    <property type="entry name" value="DgoD-like"/>
</dbReference>
<dbReference type="InterPro" id="IPR029017">
    <property type="entry name" value="Enolase-like_N"/>
</dbReference>
<dbReference type="SMART" id="SM00922">
    <property type="entry name" value="MR_MLE"/>
    <property type="match status" value="1"/>
</dbReference>
<dbReference type="Pfam" id="PF02746">
    <property type="entry name" value="MR_MLE_N"/>
    <property type="match status" value="1"/>
</dbReference>
<dbReference type="InterPro" id="IPR018110">
    <property type="entry name" value="Mandel_Rmase/mucon_lact_enz_CS"/>
</dbReference>
<keyword evidence="1" id="KW-0456">Lyase</keyword>
<feature type="compositionally biased region" description="Polar residues" evidence="2">
    <location>
        <begin position="389"/>
        <end position="399"/>
    </location>
</feature>
<evidence type="ECO:0000259" key="3">
    <source>
        <dbReference type="SMART" id="SM00922"/>
    </source>
</evidence>
<feature type="domain" description="Mandelate racemase/muconate lactonizing enzyme C-terminal" evidence="3">
    <location>
        <begin position="151"/>
        <end position="258"/>
    </location>
</feature>
<evidence type="ECO:0000256" key="2">
    <source>
        <dbReference type="SAM" id="MobiDB-lite"/>
    </source>
</evidence>
<dbReference type="GO" id="GO:0016829">
    <property type="term" value="F:lyase activity"/>
    <property type="evidence" value="ECO:0007669"/>
    <property type="project" value="UniProtKB-KW"/>
</dbReference>
<dbReference type="PROSITE" id="PS00908">
    <property type="entry name" value="MR_MLE_1"/>
    <property type="match status" value="1"/>
</dbReference>
<dbReference type="EMBL" id="CAFBOM010000065">
    <property type="protein sequence ID" value="CAB4981997.1"/>
    <property type="molecule type" value="Genomic_DNA"/>
</dbReference>
<name>A0A6J7MMM5_9ZZZZ</name>
<dbReference type="PANTHER" id="PTHR48080">
    <property type="entry name" value="D-GALACTONATE DEHYDRATASE-RELATED"/>
    <property type="match status" value="1"/>
</dbReference>
<dbReference type="InterPro" id="IPR013342">
    <property type="entry name" value="Mandelate_racemase_C"/>
</dbReference>
<feature type="region of interest" description="Disordered" evidence="2">
    <location>
        <begin position="372"/>
        <end position="399"/>
    </location>
</feature>
<evidence type="ECO:0000313" key="4">
    <source>
        <dbReference type="EMBL" id="CAB4981997.1"/>
    </source>
</evidence>
<evidence type="ECO:0000256" key="1">
    <source>
        <dbReference type="ARBA" id="ARBA00023239"/>
    </source>
</evidence>